<evidence type="ECO:0008006" key="3">
    <source>
        <dbReference type="Google" id="ProtNLM"/>
    </source>
</evidence>
<dbReference type="OrthoDB" id="139713at2157"/>
<dbReference type="HOGENOM" id="CLU_157878_0_0_2"/>
<reference evidence="1 2" key="1">
    <citation type="submission" date="2014-07" db="EMBL/GenBank/DDBJ databases">
        <title>Methanogenic archaea and the global carbon cycle.</title>
        <authorList>
            <person name="Henriksen J.R."/>
            <person name="Luke J."/>
            <person name="Reinhart S."/>
            <person name="Benedict M.N."/>
            <person name="Youngblut N.D."/>
            <person name="Metcalf M.E."/>
            <person name="Whitaker R.J."/>
            <person name="Metcalf W.W."/>
        </authorList>
    </citation>
    <scope>NUCLEOTIDE SEQUENCE [LARGE SCALE GENOMIC DNA]</scope>
    <source>
        <strain evidence="1 2">MM1</strain>
    </source>
</reference>
<dbReference type="PATRIC" id="fig|1434104.5.peg.38"/>
<dbReference type="Proteomes" id="UP000033048">
    <property type="component" value="Chromosome"/>
</dbReference>
<name>A0A0E3WZ52_METMT</name>
<accession>A0A0E3WZ52</accession>
<dbReference type="KEGG" id="mmet:MCMEM_0037"/>
<dbReference type="RefSeq" id="WP_048204341.1">
    <property type="nucleotide sequence ID" value="NZ_CP009518.1"/>
</dbReference>
<sequence length="124" mass="14133">MSKVSIVFVYNADSGLVNEMKDYVHKIVSPDSYECNLCAITYGNTGMKGEWKSFVNDLPVPVVFLHKDEFHEQFNYPGASFPCVYLQRDNKLDLLITSDEINECNELEDLKALVKDKLKFISGN</sequence>
<gene>
    <name evidence="1" type="ORF">MCMEM_0037</name>
</gene>
<dbReference type="EMBL" id="CP009518">
    <property type="protein sequence ID" value="AKB84090.1"/>
    <property type="molecule type" value="Genomic_DNA"/>
</dbReference>
<organism evidence="1 2">
    <name type="scientific">Methanococcoides methylutens MM1</name>
    <dbReference type="NCBI Taxonomy" id="1434104"/>
    <lineage>
        <taxon>Archaea</taxon>
        <taxon>Methanobacteriati</taxon>
        <taxon>Methanobacteriota</taxon>
        <taxon>Stenosarchaea group</taxon>
        <taxon>Methanomicrobia</taxon>
        <taxon>Methanosarcinales</taxon>
        <taxon>Methanosarcinaceae</taxon>
        <taxon>Methanococcoides</taxon>
    </lineage>
</organism>
<keyword evidence="2" id="KW-1185">Reference proteome</keyword>
<proteinExistence type="predicted"/>
<dbReference type="GeneID" id="24892505"/>
<protein>
    <recommendedName>
        <fullName evidence="3">GTPase</fullName>
    </recommendedName>
</protein>
<evidence type="ECO:0000313" key="1">
    <source>
        <dbReference type="EMBL" id="AKB84090.1"/>
    </source>
</evidence>
<evidence type="ECO:0000313" key="2">
    <source>
        <dbReference type="Proteomes" id="UP000033048"/>
    </source>
</evidence>
<dbReference type="AlphaFoldDB" id="A0A0E3WZ52"/>